<dbReference type="Gene3D" id="2.40.50.140">
    <property type="entry name" value="Nucleic acid-binding proteins"/>
    <property type="match status" value="4"/>
</dbReference>
<dbReference type="NCBIfam" id="NF000907">
    <property type="entry name" value="PRK00087.1"/>
    <property type="match status" value="1"/>
</dbReference>
<dbReference type="InterPro" id="IPR003451">
    <property type="entry name" value="LytB/IspH"/>
</dbReference>
<dbReference type="NCBIfam" id="TIGR00216">
    <property type="entry name" value="ispH_lytB"/>
    <property type="match status" value="1"/>
</dbReference>
<dbReference type="GO" id="GO:0005737">
    <property type="term" value="C:cytoplasm"/>
    <property type="evidence" value="ECO:0007669"/>
    <property type="project" value="UniProtKB-ARBA"/>
</dbReference>
<dbReference type="GO" id="GO:0051745">
    <property type="term" value="F:4-hydroxy-3-methylbut-2-enyl diphosphate reductase activity"/>
    <property type="evidence" value="ECO:0007669"/>
    <property type="project" value="UniProtKB-UniRule"/>
</dbReference>
<feature type="binding site" evidence="10">
    <location>
        <position position="103"/>
    </location>
    <ligand>
        <name>(2E)-4-hydroxy-3-methylbut-2-enyl diphosphate</name>
        <dbReference type="ChEBI" id="CHEBI:128753"/>
    </ligand>
</feature>
<dbReference type="eggNOG" id="COG0761">
    <property type="taxonomic scope" value="Bacteria"/>
</dbReference>
<feature type="domain" description="S1 motif" evidence="12">
    <location>
        <begin position="479"/>
        <end position="547"/>
    </location>
</feature>
<feature type="region of interest" description="Disordered" evidence="11">
    <location>
        <begin position="268"/>
        <end position="306"/>
    </location>
</feature>
<comment type="pathway">
    <text evidence="10">Isoprenoid biosynthesis; dimethylallyl diphosphate biosynthesis; dimethylallyl diphosphate from (2E)-4-hydroxy-3-methylbutenyl diphosphate: step 1/1.</text>
</comment>
<feature type="compositionally biased region" description="Basic and acidic residues" evidence="11">
    <location>
        <begin position="634"/>
        <end position="657"/>
    </location>
</feature>
<accession>B8CWY2</accession>
<dbReference type="Proteomes" id="UP000000719">
    <property type="component" value="Chromosome"/>
</dbReference>
<comment type="similarity">
    <text evidence="10">Belongs to the IspH family.</text>
</comment>
<evidence type="ECO:0000256" key="3">
    <source>
        <dbReference type="ARBA" id="ARBA00022485"/>
    </source>
</evidence>
<keyword evidence="10" id="KW-0414">Isoprene biosynthesis</keyword>
<dbReference type="GO" id="GO:1990904">
    <property type="term" value="C:ribonucleoprotein complex"/>
    <property type="evidence" value="ECO:0007669"/>
    <property type="project" value="UniProtKB-KW"/>
</dbReference>
<feature type="binding site" evidence="10">
    <location>
        <position position="21"/>
    </location>
    <ligand>
        <name>isopentenyl diphosphate</name>
        <dbReference type="ChEBI" id="CHEBI:128769"/>
    </ligand>
</feature>
<evidence type="ECO:0000256" key="9">
    <source>
        <dbReference type="ARBA" id="ARBA00025604"/>
    </source>
</evidence>
<feature type="compositionally biased region" description="Low complexity" evidence="11">
    <location>
        <begin position="272"/>
        <end position="284"/>
    </location>
</feature>
<evidence type="ECO:0000256" key="5">
    <source>
        <dbReference type="ARBA" id="ARBA00022980"/>
    </source>
</evidence>
<dbReference type="CDD" id="cd05687">
    <property type="entry name" value="S1_RPS1_repeat_ec1_hs1"/>
    <property type="match status" value="1"/>
</dbReference>
<dbReference type="FunFam" id="2.40.50.140:FF:000103">
    <property type="entry name" value="protein RRP5 homolog"/>
    <property type="match status" value="1"/>
</dbReference>
<dbReference type="SUPFAM" id="SSF50249">
    <property type="entry name" value="Nucleic acid-binding proteins"/>
    <property type="match status" value="4"/>
</dbReference>
<dbReference type="PROSITE" id="PS50126">
    <property type="entry name" value="S1"/>
    <property type="match status" value="4"/>
</dbReference>
<feature type="binding site" evidence="10">
    <location>
        <position position="241"/>
    </location>
    <ligand>
        <name>(2E)-4-hydroxy-3-methylbut-2-enyl diphosphate</name>
        <dbReference type="ChEBI" id="CHEBI:128753"/>
    </ligand>
</feature>
<evidence type="ECO:0000256" key="4">
    <source>
        <dbReference type="ARBA" id="ARBA00022723"/>
    </source>
</evidence>
<dbReference type="EC" id="1.17.7.4" evidence="10"/>
<evidence type="ECO:0000313" key="13">
    <source>
        <dbReference type="EMBL" id="ACL69801.1"/>
    </source>
</evidence>
<feature type="binding site" evidence="10">
    <location>
        <position position="53"/>
    </location>
    <ligand>
        <name>(2E)-4-hydroxy-3-methylbut-2-enyl diphosphate</name>
        <dbReference type="ChEBI" id="CHEBI:128753"/>
    </ligand>
</feature>
<evidence type="ECO:0000256" key="1">
    <source>
        <dbReference type="ARBA" id="ARBA00001966"/>
    </source>
</evidence>
<dbReference type="CDD" id="cd04465">
    <property type="entry name" value="S1_RPS1_repeat_ec2_hs2"/>
    <property type="match status" value="1"/>
</dbReference>
<keyword evidence="4" id="KW-0479">Metal-binding</keyword>
<evidence type="ECO:0000256" key="6">
    <source>
        <dbReference type="ARBA" id="ARBA00023004"/>
    </source>
</evidence>
<gene>
    <name evidence="10" type="primary">ispH</name>
    <name evidence="13" type="ordered locus">Hore_10450</name>
</gene>
<comment type="cofactor">
    <cofactor evidence="1">
        <name>[4Fe-4S] cluster</name>
        <dbReference type="ChEBI" id="CHEBI:49883"/>
    </cofactor>
</comment>
<dbReference type="InterPro" id="IPR035104">
    <property type="entry name" value="Ribosomal_protein_S1-like"/>
</dbReference>
<dbReference type="GO" id="GO:0016114">
    <property type="term" value="P:terpenoid biosynthetic process"/>
    <property type="evidence" value="ECO:0007669"/>
    <property type="project" value="UniProtKB-UniRule"/>
</dbReference>
<proteinExistence type="inferred from homology"/>
<comment type="catalytic activity">
    <reaction evidence="10">
        <text>isopentenyl diphosphate + 2 oxidized [2Fe-2S]-[ferredoxin] + H2O = (2E)-4-hydroxy-3-methylbut-2-enyl diphosphate + 2 reduced [2Fe-2S]-[ferredoxin] + 2 H(+)</text>
        <dbReference type="Rhea" id="RHEA:24488"/>
        <dbReference type="Rhea" id="RHEA-COMP:10000"/>
        <dbReference type="Rhea" id="RHEA-COMP:10001"/>
        <dbReference type="ChEBI" id="CHEBI:15377"/>
        <dbReference type="ChEBI" id="CHEBI:15378"/>
        <dbReference type="ChEBI" id="CHEBI:33737"/>
        <dbReference type="ChEBI" id="CHEBI:33738"/>
        <dbReference type="ChEBI" id="CHEBI:128753"/>
        <dbReference type="ChEBI" id="CHEBI:128769"/>
        <dbReference type="EC" id="1.17.7.4"/>
    </reaction>
</comment>
<feature type="binding site" evidence="10">
    <location>
        <position position="53"/>
    </location>
    <ligand>
        <name>dimethylallyl diphosphate</name>
        <dbReference type="ChEBI" id="CHEBI:57623"/>
    </ligand>
</feature>
<feature type="binding site" evidence="10">
    <location>
        <position position="21"/>
    </location>
    <ligand>
        <name>(2E)-4-hydroxy-3-methylbut-2-enyl diphosphate</name>
        <dbReference type="ChEBI" id="CHEBI:128753"/>
    </ligand>
</feature>
<feature type="binding site" evidence="10">
    <location>
        <position position="141"/>
    </location>
    <ligand>
        <name>(2E)-4-hydroxy-3-methylbut-2-enyl diphosphate</name>
        <dbReference type="ChEBI" id="CHEBI:128753"/>
    </ligand>
</feature>
<evidence type="ECO:0000256" key="10">
    <source>
        <dbReference type="HAMAP-Rule" id="MF_00191"/>
    </source>
</evidence>
<evidence type="ECO:0000259" key="12">
    <source>
        <dbReference type="PROSITE" id="PS50126"/>
    </source>
</evidence>
<feature type="compositionally biased region" description="Acidic residues" evidence="11">
    <location>
        <begin position="285"/>
        <end position="295"/>
    </location>
</feature>
<feature type="binding site" evidence="10">
    <location>
        <position position="241"/>
    </location>
    <ligand>
        <name>dimethylallyl diphosphate</name>
        <dbReference type="ChEBI" id="CHEBI:57623"/>
    </ligand>
</feature>
<protein>
    <recommendedName>
        <fullName evidence="10">4-hydroxy-3-methylbut-2-enyl diphosphate reductase</fullName>
        <shortName evidence="10">HMBPP reductase</shortName>
        <ecNumber evidence="10">1.17.7.4</ecNumber>
    </recommendedName>
</protein>
<dbReference type="KEGG" id="hor:Hore_10450"/>
<dbReference type="InterPro" id="IPR012340">
    <property type="entry name" value="NA-bd_OB-fold"/>
</dbReference>
<dbReference type="InterPro" id="IPR003029">
    <property type="entry name" value="S1_domain"/>
</dbReference>
<evidence type="ECO:0000256" key="8">
    <source>
        <dbReference type="ARBA" id="ARBA00023274"/>
    </source>
</evidence>
<dbReference type="FunFam" id="2.40.50.140:FF:000051">
    <property type="entry name" value="RNA-binding transcriptional accessory protein"/>
    <property type="match status" value="1"/>
</dbReference>
<feature type="domain" description="S1 motif" evidence="12">
    <location>
        <begin position="393"/>
        <end position="458"/>
    </location>
</feature>
<dbReference type="NCBIfam" id="NF005208">
    <property type="entry name" value="PRK06676.1"/>
    <property type="match status" value="1"/>
</dbReference>
<dbReference type="InterPro" id="IPR050437">
    <property type="entry name" value="Ribos_protein_bS1-like"/>
</dbReference>
<feature type="binding site" evidence="10">
    <location>
        <position position="197"/>
    </location>
    <ligand>
        <name>dimethylallyl diphosphate</name>
        <dbReference type="ChEBI" id="CHEBI:57623"/>
    </ligand>
</feature>
<dbReference type="PANTHER" id="PTHR10724:SF7">
    <property type="entry name" value="SMALL RIBOSOMAL SUBUNIT PROTEIN BS1C"/>
    <property type="match status" value="1"/>
</dbReference>
<sequence length="678" mass="75737">MEAAGNNKEEIPVYTLGPLIHNPQVVKRLKEMGIESLDSLDIIDNGVIIIRSHGVPPDIIEKARQKGLHIIDATCPYVKNAQKYARELVDKGYQTIIFGDRDHPEVIGINGAARNESIIISSEKEIKDINLSSKVGLIAQTTKSPASFQKIVSYILPEVKELRIYNTICRTTETRQKSAVDLARQVDAMFVIGGKNSANTTRLAELCAETGTPTYHIETAGEIDFRQLKSYNKIGITAGASTPDWLIKEVIEAMSEEKRDAELQEEIQEGVNTDNTPETPNGEENPIENEEEFNYDDNNPADLKKGQQVKGKVVEIGDNGVYVDVGYKTEGLIPLRELSHRDFEDPHEIVEEGEEIDVIVLTLEDEEGNMVLSKKRADFEKAWERILKAYENDEIIEAEVTREVKGGLVVDIGLRGFVHASHVAIGYVEDLSDYVGKTLRLKVIEVERDKNNVVLSAKKVLEEEREKQKEKTLEELQEGQVVKGKVTKIVDFGAFVDLGGIEGLLHISEMSWGRIEHPSEVLEEGQEIEVKVLAVNKEEERISLGLKQLLPDPWEEFAKKHYEGEVVSGTITKIVDFGAFMEIENGIEGLIHISQLSHRHVKTPDEVVSVGEEIKAEIINIDPEQKRVGLSIKALEEQPETPKKVEAPKKEPTRENESTSGVTIGEIVGDILKKEDDK</sequence>
<dbReference type="GO" id="GO:0051539">
    <property type="term" value="F:4 iron, 4 sulfur cluster binding"/>
    <property type="evidence" value="ECO:0007669"/>
    <property type="project" value="UniProtKB-KW"/>
</dbReference>
<comment type="caution">
    <text evidence="10">Lacks conserved residue(s) required for the propagation of feature annotation.</text>
</comment>
<dbReference type="NCBIfam" id="NF002187">
    <property type="entry name" value="PRK01045.1-1"/>
    <property type="match status" value="1"/>
</dbReference>
<keyword evidence="14" id="KW-1185">Reference proteome</keyword>
<feature type="binding site" evidence="10">
    <location>
        <position position="103"/>
    </location>
    <ligand>
        <name>isopentenyl diphosphate</name>
        <dbReference type="ChEBI" id="CHEBI:128769"/>
    </ligand>
</feature>
<dbReference type="Gene3D" id="3.40.1010.20">
    <property type="entry name" value="4-hydroxy-3-methylbut-2-enyl diphosphate reductase, catalytic domain"/>
    <property type="match status" value="2"/>
</dbReference>
<comment type="pathway">
    <text evidence="10">Isoprenoid biosynthesis; isopentenyl diphosphate biosynthesis via DXP pathway; isopentenyl diphosphate from 1-deoxy-D-xylulose 5-phosphate: step 6/6.</text>
</comment>
<reference evidence="13 14" key="1">
    <citation type="journal article" date="2009" name="PLoS ONE">
        <title>Genome analysis of the anaerobic thermohalophilic bacterium Halothermothrix orenii.</title>
        <authorList>
            <person name="Mavromatis K."/>
            <person name="Ivanova N."/>
            <person name="Anderson I."/>
            <person name="Lykidis A."/>
            <person name="Hooper S.D."/>
            <person name="Sun H."/>
            <person name="Kunin V."/>
            <person name="Lapidus A."/>
            <person name="Hugenholtz P."/>
            <person name="Patel B."/>
            <person name="Kyrpides N.C."/>
        </authorList>
    </citation>
    <scope>NUCLEOTIDE SEQUENCE [LARGE SCALE GENOMIC DNA]</scope>
    <source>
        <strain evidence="14">H 168 / OCM 544 / DSM 9562</strain>
    </source>
</reference>
<feature type="binding site" evidence="10">
    <location>
        <position position="199"/>
    </location>
    <ligand>
        <name>(2E)-4-hydroxy-3-methylbut-2-enyl diphosphate</name>
        <dbReference type="ChEBI" id="CHEBI:128753"/>
    </ligand>
</feature>
<feature type="binding site" evidence="10">
    <location>
        <position position="103"/>
    </location>
    <ligand>
        <name>dimethylallyl diphosphate</name>
        <dbReference type="ChEBI" id="CHEBI:57623"/>
    </ligand>
</feature>
<comment type="function">
    <text evidence="10">Catalyzes the conversion of 1-hydroxy-2-methyl-2-(E)-butenyl 4-diphosphate (HMBPP) into a mixture of isopentenyl diphosphate (IPP) and dimethylallyl diphosphate (DMAPP). Acts in the terminal step of the DOXP/MEP pathway for isoprenoid precursor biosynthesis.</text>
</comment>
<feature type="binding site" evidence="10">
    <location>
        <position position="197"/>
    </location>
    <ligand>
        <name>(2E)-4-hydroxy-3-methylbut-2-enyl diphosphate</name>
        <dbReference type="ChEBI" id="CHEBI:128753"/>
    </ligand>
</feature>
<feature type="domain" description="S1 motif" evidence="12">
    <location>
        <begin position="306"/>
        <end position="375"/>
    </location>
</feature>
<dbReference type="UniPathway" id="UPA00056">
    <property type="reaction ID" value="UER00097"/>
</dbReference>
<feature type="domain" description="S1 motif" evidence="12">
    <location>
        <begin position="564"/>
        <end position="633"/>
    </location>
</feature>
<keyword evidence="8" id="KW-0687">Ribonucleoprotein</keyword>
<dbReference type="PRINTS" id="PR00681">
    <property type="entry name" value="RIBOSOMALS1"/>
</dbReference>
<dbReference type="Pfam" id="PF02401">
    <property type="entry name" value="LYTB"/>
    <property type="match status" value="1"/>
</dbReference>
<comment type="function">
    <text evidence="9">Binds mRNA; thus facilitating recognition of the initiation point. It is needed to translate mRNA with a short Shine-Dalgarno (SD) purine-rich sequence.</text>
</comment>
<keyword evidence="7" id="KW-0411">Iron-sulfur</keyword>
<comment type="similarity">
    <text evidence="2">Belongs to the bacterial ribosomal protein bS1 family.</text>
</comment>
<dbReference type="CDD" id="cd05688">
    <property type="entry name" value="S1_RPS1_repeat_ec3"/>
    <property type="match status" value="1"/>
</dbReference>
<organism evidence="13 14">
    <name type="scientific">Halothermothrix orenii (strain H 168 / OCM 544 / DSM 9562)</name>
    <dbReference type="NCBI Taxonomy" id="373903"/>
    <lineage>
        <taxon>Bacteria</taxon>
        <taxon>Bacillati</taxon>
        <taxon>Bacillota</taxon>
        <taxon>Clostridia</taxon>
        <taxon>Halanaerobiales</taxon>
        <taxon>Halothermotrichaceae</taxon>
        <taxon>Halothermothrix</taxon>
    </lineage>
</organism>
<dbReference type="eggNOG" id="COG0539">
    <property type="taxonomic scope" value="Bacteria"/>
</dbReference>
<keyword evidence="5" id="KW-0689">Ribosomal protein</keyword>
<evidence type="ECO:0000313" key="14">
    <source>
        <dbReference type="Proteomes" id="UP000000719"/>
    </source>
</evidence>
<evidence type="ECO:0000256" key="7">
    <source>
        <dbReference type="ARBA" id="ARBA00023014"/>
    </source>
</evidence>
<feature type="binding site" evidence="10">
    <location>
        <position position="21"/>
    </location>
    <ligand>
        <name>dimethylallyl diphosphate</name>
        <dbReference type="ChEBI" id="CHEBI:57623"/>
    </ligand>
</feature>
<feature type="binding site" evidence="10">
    <location>
        <position position="199"/>
    </location>
    <ligand>
        <name>isopentenyl diphosphate</name>
        <dbReference type="ChEBI" id="CHEBI:128769"/>
    </ligand>
</feature>
<feature type="binding site" evidence="10">
    <location>
        <position position="197"/>
    </location>
    <ligand>
        <name>isopentenyl diphosphate</name>
        <dbReference type="ChEBI" id="CHEBI:128769"/>
    </ligand>
</feature>
<dbReference type="UniPathway" id="UPA00059">
    <property type="reaction ID" value="UER00105"/>
</dbReference>
<dbReference type="PANTHER" id="PTHR10724">
    <property type="entry name" value="30S RIBOSOMAL PROTEIN S1"/>
    <property type="match status" value="1"/>
</dbReference>
<feature type="active site" description="Proton donor" evidence="10">
    <location>
        <position position="105"/>
    </location>
</feature>
<dbReference type="STRING" id="373903.Hore_10450"/>
<feature type="binding site" evidence="10">
    <location>
        <position position="241"/>
    </location>
    <ligand>
        <name>isopentenyl diphosphate</name>
        <dbReference type="ChEBI" id="CHEBI:128769"/>
    </ligand>
</feature>
<dbReference type="HOGENOM" id="CLU_015805_3_1_9"/>
<comment type="catalytic activity">
    <reaction evidence="10">
        <text>dimethylallyl diphosphate + 2 oxidized [2Fe-2S]-[ferredoxin] + H2O = (2E)-4-hydroxy-3-methylbut-2-enyl diphosphate + 2 reduced [2Fe-2S]-[ferredoxin] + 2 H(+)</text>
        <dbReference type="Rhea" id="RHEA:24825"/>
        <dbReference type="Rhea" id="RHEA-COMP:10000"/>
        <dbReference type="Rhea" id="RHEA-COMP:10001"/>
        <dbReference type="ChEBI" id="CHEBI:15377"/>
        <dbReference type="ChEBI" id="CHEBI:15378"/>
        <dbReference type="ChEBI" id="CHEBI:33737"/>
        <dbReference type="ChEBI" id="CHEBI:33738"/>
        <dbReference type="ChEBI" id="CHEBI:57623"/>
        <dbReference type="ChEBI" id="CHEBI:128753"/>
        <dbReference type="EC" id="1.17.7.4"/>
    </reaction>
</comment>
<keyword evidence="6" id="KW-0408">Iron</keyword>
<evidence type="ECO:0000256" key="2">
    <source>
        <dbReference type="ARBA" id="ARBA00006767"/>
    </source>
</evidence>
<keyword evidence="10 13" id="KW-0560">Oxidoreductase</keyword>
<evidence type="ECO:0000256" key="11">
    <source>
        <dbReference type="SAM" id="MobiDB-lite"/>
    </source>
</evidence>
<dbReference type="GO" id="GO:0050992">
    <property type="term" value="P:dimethylallyl diphosphate biosynthetic process"/>
    <property type="evidence" value="ECO:0007669"/>
    <property type="project" value="UniProtKB-UniRule"/>
</dbReference>
<feature type="binding site" evidence="10">
    <location>
        <position position="199"/>
    </location>
    <ligand>
        <name>dimethylallyl diphosphate</name>
        <dbReference type="ChEBI" id="CHEBI:57623"/>
    </ligand>
</feature>
<dbReference type="GO" id="GO:0003735">
    <property type="term" value="F:structural constituent of ribosome"/>
    <property type="evidence" value="ECO:0007669"/>
    <property type="project" value="TreeGrafter"/>
</dbReference>
<dbReference type="EMBL" id="CP001098">
    <property type="protein sequence ID" value="ACL69801.1"/>
    <property type="molecule type" value="Genomic_DNA"/>
</dbReference>
<dbReference type="GO" id="GO:0006412">
    <property type="term" value="P:translation"/>
    <property type="evidence" value="ECO:0007669"/>
    <property type="project" value="TreeGrafter"/>
</dbReference>
<feature type="region of interest" description="Disordered" evidence="11">
    <location>
        <begin position="633"/>
        <end position="678"/>
    </location>
</feature>
<dbReference type="CDD" id="cd13944">
    <property type="entry name" value="lytB_ispH"/>
    <property type="match status" value="1"/>
</dbReference>
<feature type="binding site" evidence="10">
    <location>
        <position position="53"/>
    </location>
    <ligand>
        <name>isopentenyl diphosphate</name>
        <dbReference type="ChEBI" id="CHEBI:128769"/>
    </ligand>
</feature>
<keyword evidence="3" id="KW-0004">4Fe-4S</keyword>
<dbReference type="HAMAP" id="MF_00191">
    <property type="entry name" value="IspH"/>
    <property type="match status" value="1"/>
</dbReference>
<dbReference type="GO" id="GO:0005840">
    <property type="term" value="C:ribosome"/>
    <property type="evidence" value="ECO:0007669"/>
    <property type="project" value="UniProtKB-KW"/>
</dbReference>
<dbReference type="GO" id="GO:0003729">
    <property type="term" value="F:mRNA binding"/>
    <property type="evidence" value="ECO:0007669"/>
    <property type="project" value="UniProtKB-ARBA"/>
</dbReference>
<dbReference type="GO" id="GO:0019288">
    <property type="term" value="P:isopentenyl diphosphate biosynthetic process, methylerythritol 4-phosphate pathway"/>
    <property type="evidence" value="ECO:0007669"/>
    <property type="project" value="UniProtKB-UniRule"/>
</dbReference>
<dbReference type="GO" id="GO:0046872">
    <property type="term" value="F:metal ion binding"/>
    <property type="evidence" value="ECO:0007669"/>
    <property type="project" value="UniProtKB-KW"/>
</dbReference>
<dbReference type="Pfam" id="PF00575">
    <property type="entry name" value="S1"/>
    <property type="match status" value="4"/>
</dbReference>
<dbReference type="Gene3D" id="3.40.50.11270">
    <property type="match status" value="1"/>
</dbReference>
<name>B8CWY2_HALOH</name>
<dbReference type="AlphaFoldDB" id="B8CWY2"/>
<dbReference type="SMART" id="SM00316">
    <property type="entry name" value="S1"/>
    <property type="match status" value="4"/>
</dbReference>